<dbReference type="GO" id="GO:0006139">
    <property type="term" value="P:nucleobase-containing compound metabolic process"/>
    <property type="evidence" value="ECO:0007669"/>
    <property type="project" value="UniProtKB-ARBA"/>
</dbReference>
<dbReference type="GO" id="GO:0005634">
    <property type="term" value="C:nucleus"/>
    <property type="evidence" value="ECO:0007669"/>
    <property type="project" value="TreeGrafter"/>
</dbReference>
<dbReference type="GO" id="GO:0043153">
    <property type="term" value="P:entrainment of circadian clock by photoperiod"/>
    <property type="evidence" value="ECO:0007669"/>
    <property type="project" value="TreeGrafter"/>
</dbReference>
<protein>
    <recommendedName>
        <fullName evidence="9">Photolyase/cryptochrome alpha/beta domain-containing protein</fullName>
    </recommendedName>
</protein>
<feature type="site" description="Electron transfer via tryptophanyl radical" evidence="7">
    <location>
        <position position="439"/>
    </location>
</feature>
<dbReference type="Pfam" id="PF03441">
    <property type="entry name" value="FAD_binding_7"/>
    <property type="match status" value="1"/>
</dbReference>
<accession>A0A067MYQ7</accession>
<dbReference type="InterPro" id="IPR014729">
    <property type="entry name" value="Rossmann-like_a/b/a_fold"/>
</dbReference>
<evidence type="ECO:0000256" key="2">
    <source>
        <dbReference type="ARBA" id="ARBA00005862"/>
    </source>
</evidence>
<feature type="binding site" evidence="6">
    <location>
        <position position="404"/>
    </location>
    <ligand>
        <name>FAD</name>
        <dbReference type="ChEBI" id="CHEBI:57692"/>
    </ligand>
</feature>
<keyword evidence="11" id="KW-1185">Reference proteome</keyword>
<evidence type="ECO:0000256" key="3">
    <source>
        <dbReference type="ARBA" id="ARBA00022630"/>
    </source>
</evidence>
<evidence type="ECO:0000256" key="5">
    <source>
        <dbReference type="ARBA" id="ARBA00022991"/>
    </source>
</evidence>
<dbReference type="AlphaFoldDB" id="A0A067MYQ7"/>
<dbReference type="SUPFAM" id="SSF52425">
    <property type="entry name" value="Cryptochrome/photolyase, N-terminal domain"/>
    <property type="match status" value="1"/>
</dbReference>
<dbReference type="EMBL" id="KL198017">
    <property type="protein sequence ID" value="KDQ20749.1"/>
    <property type="molecule type" value="Genomic_DNA"/>
</dbReference>
<dbReference type="GO" id="GO:0003904">
    <property type="term" value="F:deoxyribodipyrimidine photo-lyase activity"/>
    <property type="evidence" value="ECO:0007669"/>
    <property type="project" value="TreeGrafter"/>
</dbReference>
<evidence type="ECO:0000313" key="10">
    <source>
        <dbReference type="EMBL" id="KDQ20749.1"/>
    </source>
</evidence>
<evidence type="ECO:0000256" key="1">
    <source>
        <dbReference type="ARBA" id="ARBA00001932"/>
    </source>
</evidence>
<evidence type="ECO:0000256" key="7">
    <source>
        <dbReference type="PIRSR" id="PIRSR602081-2"/>
    </source>
</evidence>
<feature type="region of interest" description="Disordered" evidence="8">
    <location>
        <begin position="321"/>
        <end position="341"/>
    </location>
</feature>
<feature type="binding site" evidence="6">
    <location>
        <position position="348"/>
    </location>
    <ligand>
        <name>FAD</name>
        <dbReference type="ChEBI" id="CHEBI:57692"/>
    </ligand>
</feature>
<dbReference type="Gene3D" id="1.10.579.10">
    <property type="entry name" value="DNA Cyclobutane Dipyrimidine Photolyase, subunit A, domain 3"/>
    <property type="match status" value="1"/>
</dbReference>
<comment type="similarity">
    <text evidence="2">Belongs to the DNA photolyase class-1 family.</text>
</comment>
<dbReference type="OrthoDB" id="435881at2759"/>
<dbReference type="GO" id="GO:0005737">
    <property type="term" value="C:cytoplasm"/>
    <property type="evidence" value="ECO:0007669"/>
    <property type="project" value="TreeGrafter"/>
</dbReference>
<organism evidence="10 11">
    <name type="scientific">Botryobasidium botryosum (strain FD-172 SS1)</name>
    <dbReference type="NCBI Taxonomy" id="930990"/>
    <lineage>
        <taxon>Eukaryota</taxon>
        <taxon>Fungi</taxon>
        <taxon>Dikarya</taxon>
        <taxon>Basidiomycota</taxon>
        <taxon>Agaricomycotina</taxon>
        <taxon>Agaricomycetes</taxon>
        <taxon>Cantharellales</taxon>
        <taxon>Botryobasidiaceae</taxon>
        <taxon>Botryobasidium</taxon>
    </lineage>
</organism>
<feature type="domain" description="Photolyase/cryptochrome alpha/beta" evidence="9">
    <location>
        <begin position="75"/>
        <end position="215"/>
    </location>
</feature>
<feature type="binding site" evidence="6">
    <location>
        <begin position="505"/>
        <end position="507"/>
    </location>
    <ligand>
        <name>FAD</name>
        <dbReference type="ChEBI" id="CHEBI:57692"/>
    </ligand>
</feature>
<evidence type="ECO:0000256" key="6">
    <source>
        <dbReference type="PIRSR" id="PIRSR602081-1"/>
    </source>
</evidence>
<dbReference type="Pfam" id="PF00875">
    <property type="entry name" value="DNA_photolyase"/>
    <property type="match status" value="1"/>
</dbReference>
<sequence length="604" mass="68630">MVKRPRLSSLSDASPTKKPRRGSSESLDAVAYVYESPDIVATSQAAARVDEDPPLNQLVAALEENKTLKVGPGKAVVYWMRMEDMRTSDNKALALASGTAQTQGLPLIVLFALTSQEYKIHGRSVRRIDFVLRNLAMLKSEFAALHIPLYIHTHSGRRRDLPEKLLKLLESWNVTQLFANMEYEVDELRRDLTVLEKGRDRTHKVKPTFVHDRCVVEPGMVANKQGKAYSVYTPWSKAWLGIIQSRPDLFDPYPDPDPNDPSIKEHELYGTLFDSPVPTSLEGFICEDAAHMNTIWPAGTKAAMSFLVRFLQTKARSSQCSMDTLPPAVEKAKPKPKAQTRETRLGAYANQRDRADLDSSSRLSPYLSAGVISARECIRHAIAFQGKRDVRYVDLKRDDGAGMWMSEVGWRDFYNHVMAAYPRVSMGRPFQEKYADVRWEVDPALFEAWKQGKTGVPIVDAAMRMLNERGWMHNRLRMITAMYLTKDLMLDWRLGEQYFMSQLIDGDLASNNGGWQWSASTGVDPQPYFRVFNPYTQSEKADPSGDLIRRFVPELKGLSGKAIHDPFSHLDKAAFKKLKYPEPIVDHKLARERVMRRYKNPGDD</sequence>
<dbReference type="PANTHER" id="PTHR11455:SF18">
    <property type="entry name" value="SI:CH1073-390K14.1"/>
    <property type="match status" value="1"/>
</dbReference>
<feature type="region of interest" description="Disordered" evidence="8">
    <location>
        <begin position="1"/>
        <end position="26"/>
    </location>
</feature>
<reference evidence="11" key="1">
    <citation type="journal article" date="2014" name="Proc. Natl. Acad. Sci. U.S.A.">
        <title>Extensive sampling of basidiomycete genomes demonstrates inadequacy of the white-rot/brown-rot paradigm for wood decay fungi.</title>
        <authorList>
            <person name="Riley R."/>
            <person name="Salamov A.A."/>
            <person name="Brown D.W."/>
            <person name="Nagy L.G."/>
            <person name="Floudas D."/>
            <person name="Held B.W."/>
            <person name="Levasseur A."/>
            <person name="Lombard V."/>
            <person name="Morin E."/>
            <person name="Otillar R."/>
            <person name="Lindquist E.A."/>
            <person name="Sun H."/>
            <person name="LaButti K.M."/>
            <person name="Schmutz J."/>
            <person name="Jabbour D."/>
            <person name="Luo H."/>
            <person name="Baker S.E."/>
            <person name="Pisabarro A.G."/>
            <person name="Walton J.D."/>
            <person name="Blanchette R.A."/>
            <person name="Henrissat B."/>
            <person name="Martin F."/>
            <person name="Cullen D."/>
            <person name="Hibbett D.S."/>
            <person name="Grigoriev I.V."/>
        </authorList>
    </citation>
    <scope>NUCLEOTIDE SEQUENCE [LARGE SCALE GENOMIC DNA]</scope>
    <source>
        <strain evidence="11">FD-172 SS1</strain>
    </source>
</reference>
<dbReference type="InterPro" id="IPR005101">
    <property type="entry name" value="Cryptochr/Photolyase_FAD-bd"/>
</dbReference>
<evidence type="ECO:0000313" key="11">
    <source>
        <dbReference type="Proteomes" id="UP000027195"/>
    </source>
</evidence>
<feature type="site" description="Electron transfer via tryptophanyl radical" evidence="7">
    <location>
        <position position="515"/>
    </location>
</feature>
<dbReference type="InterPro" id="IPR018394">
    <property type="entry name" value="DNA_photolyase_1_CS_C"/>
</dbReference>
<dbReference type="Proteomes" id="UP000027195">
    <property type="component" value="Unassembled WGS sequence"/>
</dbReference>
<dbReference type="GO" id="GO:0071949">
    <property type="term" value="F:FAD binding"/>
    <property type="evidence" value="ECO:0007669"/>
    <property type="project" value="TreeGrafter"/>
</dbReference>
<dbReference type="Gene3D" id="1.25.40.80">
    <property type="match status" value="1"/>
</dbReference>
<dbReference type="InterPro" id="IPR036155">
    <property type="entry name" value="Crypto/Photolyase_N_sf"/>
</dbReference>
<feature type="site" description="Electron transfer via tryptophanyl radical" evidence="7">
    <location>
        <position position="492"/>
    </location>
</feature>
<name>A0A067MYQ7_BOTB1</name>
<dbReference type="PROSITE" id="PS00394">
    <property type="entry name" value="DNA_PHOTOLYASES_1_1"/>
    <property type="match status" value="1"/>
</dbReference>
<dbReference type="InParanoid" id="A0A067MYQ7"/>
<comment type="cofactor">
    <cofactor evidence="6">
        <name>FAD</name>
        <dbReference type="ChEBI" id="CHEBI:57692"/>
    </cofactor>
    <text evidence="6">Binds 1 FAD per subunit.</text>
</comment>
<keyword evidence="3 6" id="KW-0285">Flavoprotein</keyword>
<dbReference type="InterPro" id="IPR036134">
    <property type="entry name" value="Crypto/Photolyase_FAD-like_sf"/>
</dbReference>
<dbReference type="HOGENOM" id="CLU_010348_2_1_1"/>
<proteinExistence type="inferred from homology"/>
<feature type="binding site" evidence="6">
    <location>
        <begin position="407"/>
        <end position="414"/>
    </location>
    <ligand>
        <name>FAD</name>
        <dbReference type="ChEBI" id="CHEBI:57692"/>
    </ligand>
</feature>
<evidence type="ECO:0000256" key="4">
    <source>
        <dbReference type="ARBA" id="ARBA00022827"/>
    </source>
</evidence>
<evidence type="ECO:0000259" key="9">
    <source>
        <dbReference type="PROSITE" id="PS51645"/>
    </source>
</evidence>
<dbReference type="FunFam" id="1.10.579.10:FF:000003">
    <property type="entry name" value="Deoxyribodipyrimidine photo-lyase"/>
    <property type="match status" value="1"/>
</dbReference>
<evidence type="ECO:0000256" key="8">
    <source>
        <dbReference type="SAM" id="MobiDB-lite"/>
    </source>
</evidence>
<comment type="cofactor">
    <cofactor evidence="1">
        <name>(6R)-5,10-methylene-5,6,7,8-tetrahydrofolate</name>
        <dbReference type="ChEBI" id="CHEBI:15636"/>
    </cofactor>
</comment>
<feature type="binding site" evidence="6">
    <location>
        <begin position="360"/>
        <end position="364"/>
    </location>
    <ligand>
        <name>FAD</name>
        <dbReference type="ChEBI" id="CHEBI:57692"/>
    </ligand>
</feature>
<dbReference type="GO" id="GO:0032922">
    <property type="term" value="P:circadian regulation of gene expression"/>
    <property type="evidence" value="ECO:0007669"/>
    <property type="project" value="TreeGrafter"/>
</dbReference>
<keyword evidence="4 6" id="KW-0274">FAD</keyword>
<gene>
    <name evidence="10" type="ORF">BOTBODRAFT_100395</name>
</gene>
<dbReference type="STRING" id="930990.A0A067MYQ7"/>
<dbReference type="Gene3D" id="3.40.50.620">
    <property type="entry name" value="HUPs"/>
    <property type="match status" value="1"/>
</dbReference>
<dbReference type="InterPro" id="IPR002081">
    <property type="entry name" value="Cryptochrome/DNA_photolyase_1"/>
</dbReference>
<dbReference type="InterPro" id="IPR006050">
    <property type="entry name" value="DNA_photolyase_N"/>
</dbReference>
<dbReference type="GO" id="GO:0006950">
    <property type="term" value="P:response to stress"/>
    <property type="evidence" value="ECO:0007669"/>
    <property type="project" value="UniProtKB-ARBA"/>
</dbReference>
<dbReference type="GO" id="GO:0003677">
    <property type="term" value="F:DNA binding"/>
    <property type="evidence" value="ECO:0007669"/>
    <property type="project" value="TreeGrafter"/>
</dbReference>
<keyword evidence="5" id="KW-0157">Chromophore</keyword>
<dbReference type="SUPFAM" id="SSF48173">
    <property type="entry name" value="Cryptochrome/photolyase FAD-binding domain"/>
    <property type="match status" value="1"/>
</dbReference>
<dbReference type="PROSITE" id="PS51645">
    <property type="entry name" value="PHR_CRY_ALPHA_BETA"/>
    <property type="match status" value="1"/>
</dbReference>
<dbReference type="PANTHER" id="PTHR11455">
    <property type="entry name" value="CRYPTOCHROME"/>
    <property type="match status" value="1"/>
</dbReference>